<gene>
    <name evidence="1" type="ordered locus">Phep_2147</name>
</gene>
<sequence length="170" mass="19875">MVYNIADIYRKEHPTDRVHALYLYLEANQDIDEGDTLINLHDPEICSYLKSFSQSEWELFEQRMSSWNEAALFNIADALLSATNEHISVKYLYAKIFLQTENLEGLEYLVQNIHLVSCIPIGECGIDFYQEIKQKIIKLSKHFGSDYSYWLLVLDLKIESEIDHFNSLKS</sequence>
<dbReference type="HOGENOM" id="CLU_1569205_0_0_10"/>
<evidence type="ECO:0000313" key="1">
    <source>
        <dbReference type="EMBL" id="ACU04351.1"/>
    </source>
</evidence>
<dbReference type="RefSeq" id="WP_015807964.1">
    <property type="nucleotide sequence ID" value="NC_013061.1"/>
</dbReference>
<accession>C6XXT3</accession>
<protein>
    <submittedName>
        <fullName evidence="1">Uncharacterized protein</fullName>
    </submittedName>
</protein>
<proteinExistence type="predicted"/>
<dbReference type="AlphaFoldDB" id="C6XXT3"/>
<keyword evidence="2" id="KW-1185">Reference proteome</keyword>
<evidence type="ECO:0000313" key="2">
    <source>
        <dbReference type="Proteomes" id="UP000000852"/>
    </source>
</evidence>
<name>C6XXT3_PEDHD</name>
<dbReference type="KEGG" id="phe:Phep_2147"/>
<reference evidence="1 2" key="1">
    <citation type="journal article" date="2009" name="Stand. Genomic Sci.">
        <title>Complete genome sequence of Pedobacter heparinus type strain (HIM 762-3).</title>
        <authorList>
            <person name="Han C."/>
            <person name="Spring S."/>
            <person name="Lapidus A."/>
            <person name="Del Rio T.G."/>
            <person name="Tice H."/>
            <person name="Copeland A."/>
            <person name="Cheng J.F."/>
            <person name="Lucas S."/>
            <person name="Chen F."/>
            <person name="Nolan M."/>
            <person name="Bruce D."/>
            <person name="Goodwin L."/>
            <person name="Pitluck S."/>
            <person name="Ivanova N."/>
            <person name="Mavromatis K."/>
            <person name="Mikhailova N."/>
            <person name="Pati A."/>
            <person name="Chen A."/>
            <person name="Palaniappan K."/>
            <person name="Land M."/>
            <person name="Hauser L."/>
            <person name="Chang Y.J."/>
            <person name="Jeffries C.C."/>
            <person name="Saunders E."/>
            <person name="Chertkov O."/>
            <person name="Brettin T."/>
            <person name="Goker M."/>
            <person name="Rohde M."/>
            <person name="Bristow J."/>
            <person name="Eisen J.A."/>
            <person name="Markowitz V."/>
            <person name="Hugenholtz P."/>
            <person name="Kyrpides N.C."/>
            <person name="Klenk H.P."/>
            <person name="Detter J.C."/>
        </authorList>
    </citation>
    <scope>NUCLEOTIDE SEQUENCE [LARGE SCALE GENOMIC DNA]</scope>
    <source>
        <strain evidence="2">ATCC 13125 / DSM 2366 / CIP 104194 / JCM 7457 / NBRC 12017 / NCIMB 9290 / NRRL B-14731 / HIM 762-3</strain>
    </source>
</reference>
<dbReference type="Proteomes" id="UP000000852">
    <property type="component" value="Chromosome"/>
</dbReference>
<dbReference type="EMBL" id="CP001681">
    <property type="protein sequence ID" value="ACU04351.1"/>
    <property type="molecule type" value="Genomic_DNA"/>
</dbReference>
<organism evidence="1 2">
    <name type="scientific">Pedobacter heparinus (strain ATCC 13125 / DSM 2366 / CIP 104194 / JCM 7457 / NBRC 12017 / NCIMB 9290 / NRRL B-14731 / HIM 762-3)</name>
    <dbReference type="NCBI Taxonomy" id="485917"/>
    <lineage>
        <taxon>Bacteria</taxon>
        <taxon>Pseudomonadati</taxon>
        <taxon>Bacteroidota</taxon>
        <taxon>Sphingobacteriia</taxon>
        <taxon>Sphingobacteriales</taxon>
        <taxon>Sphingobacteriaceae</taxon>
        <taxon>Pedobacter</taxon>
    </lineage>
</organism>
<dbReference type="eggNOG" id="ENOG50344VY">
    <property type="taxonomic scope" value="Bacteria"/>
</dbReference>